<evidence type="ECO:0000313" key="2">
    <source>
        <dbReference type="EMBL" id="MBO1322458.1"/>
    </source>
</evidence>
<dbReference type="AlphaFoldDB" id="A0A8J7U5E2"/>
<keyword evidence="1" id="KW-0732">Signal</keyword>
<gene>
    <name evidence="2" type="ORF">J3U88_28555</name>
</gene>
<protein>
    <recommendedName>
        <fullName evidence="4">Outer membrane lipoprotein-sorting protein</fullName>
    </recommendedName>
</protein>
<organism evidence="2 3">
    <name type="scientific">Acanthopleuribacter pedis</name>
    <dbReference type="NCBI Taxonomy" id="442870"/>
    <lineage>
        <taxon>Bacteria</taxon>
        <taxon>Pseudomonadati</taxon>
        <taxon>Acidobacteriota</taxon>
        <taxon>Holophagae</taxon>
        <taxon>Acanthopleuribacterales</taxon>
        <taxon>Acanthopleuribacteraceae</taxon>
        <taxon>Acanthopleuribacter</taxon>
    </lineage>
</organism>
<keyword evidence="3" id="KW-1185">Reference proteome</keyword>
<sequence>MQPKNVRYQLTLLFIALLTAPTLFAGDAAKVLDNVAKAMGGDDLEDVKSVVMTGNVKMPQQMNGKVEFMMKEGGMSKLKMNLTANGMNMVAEQGCNGDQCYDSNPMMGARLLEGQEKEQFQLSNDLRAAKEWRKYFKKVDYLGKETLNGKDVHKIHITTNAGIEMTQFVDAASNLVLKSVMTTQGPMGQMKVDSFYEDYKTIHKSIQFPMVTRINMMGQEVLMTFESFEVNQEIPDSVFAFPPSLQEAAGK</sequence>
<reference evidence="2" key="1">
    <citation type="submission" date="2021-03" db="EMBL/GenBank/DDBJ databases">
        <authorList>
            <person name="Wang G."/>
        </authorList>
    </citation>
    <scope>NUCLEOTIDE SEQUENCE</scope>
    <source>
        <strain evidence="2">KCTC 12899</strain>
    </source>
</reference>
<dbReference type="EMBL" id="JAFREP010000037">
    <property type="protein sequence ID" value="MBO1322458.1"/>
    <property type="molecule type" value="Genomic_DNA"/>
</dbReference>
<feature type="signal peptide" evidence="1">
    <location>
        <begin position="1"/>
        <end position="25"/>
    </location>
</feature>
<name>A0A8J7U5E2_9BACT</name>
<dbReference type="Proteomes" id="UP000664417">
    <property type="component" value="Unassembled WGS sequence"/>
</dbReference>
<dbReference type="Gene3D" id="2.50.20.10">
    <property type="entry name" value="Lipoprotein localisation LolA/LolB/LppX"/>
    <property type="match status" value="1"/>
</dbReference>
<evidence type="ECO:0000313" key="3">
    <source>
        <dbReference type="Proteomes" id="UP000664417"/>
    </source>
</evidence>
<evidence type="ECO:0000256" key="1">
    <source>
        <dbReference type="SAM" id="SignalP"/>
    </source>
</evidence>
<proteinExistence type="predicted"/>
<dbReference type="RefSeq" id="WP_207862431.1">
    <property type="nucleotide sequence ID" value="NZ_JAFREP010000037.1"/>
</dbReference>
<accession>A0A8J7U5E2</accession>
<feature type="chain" id="PRO_5035264930" description="Outer membrane lipoprotein-sorting protein" evidence="1">
    <location>
        <begin position="26"/>
        <end position="251"/>
    </location>
</feature>
<comment type="caution">
    <text evidence="2">The sequence shown here is derived from an EMBL/GenBank/DDBJ whole genome shotgun (WGS) entry which is preliminary data.</text>
</comment>
<evidence type="ECO:0008006" key="4">
    <source>
        <dbReference type="Google" id="ProtNLM"/>
    </source>
</evidence>